<name>A0A3R8ST29_9FLAO</name>
<dbReference type="Gene3D" id="3.40.630.30">
    <property type="match status" value="1"/>
</dbReference>
<dbReference type="InterPro" id="IPR051531">
    <property type="entry name" value="N-acetyltransferase"/>
</dbReference>
<dbReference type="InterPro" id="IPR016181">
    <property type="entry name" value="Acyl_CoA_acyltransferase"/>
</dbReference>
<dbReference type="PROSITE" id="PS51186">
    <property type="entry name" value="GNAT"/>
    <property type="match status" value="1"/>
</dbReference>
<dbReference type="GO" id="GO:0005737">
    <property type="term" value="C:cytoplasm"/>
    <property type="evidence" value="ECO:0007669"/>
    <property type="project" value="TreeGrafter"/>
</dbReference>
<dbReference type="EMBL" id="RHPO01000005">
    <property type="protein sequence ID" value="RRT93230.1"/>
    <property type="molecule type" value="Genomic_DNA"/>
</dbReference>
<protein>
    <submittedName>
        <fullName evidence="2">N-acetyltransferase</fullName>
    </submittedName>
</protein>
<sequence length="161" mass="19113">MEDELIYFRELLDTDVARLFEIYSNAEAMKYRETASMKTIKDSYKMLERDKEKKNSGYEFRFAVIEKSSETLIGTVMFQPVHDKAIIGYSIDEQFWNKGYATRIINLISKELKSRKYMLIEAWVKKENIASSKALLKNNFQQISQTVYPKNHLFQLRFTYS</sequence>
<accession>A0A3R8ST29</accession>
<evidence type="ECO:0000313" key="3">
    <source>
        <dbReference type="Proteomes" id="UP000267844"/>
    </source>
</evidence>
<reference evidence="2 3" key="1">
    <citation type="submission" date="2018-10" db="EMBL/GenBank/DDBJ databases">
        <title>Transmission dynamics of multidrug resistant bacteria on intensive care unit surfaces.</title>
        <authorList>
            <person name="D'Souza A.W."/>
            <person name="Potter R.F."/>
            <person name="Wallace M."/>
            <person name="Shupe A."/>
            <person name="Patel S."/>
            <person name="Sun S."/>
            <person name="Gul D."/>
            <person name="Kwon J.H."/>
            <person name="Andleeb S."/>
            <person name="Burnham C.-A.D."/>
            <person name="Dantas G."/>
        </authorList>
    </citation>
    <scope>NUCLEOTIDE SEQUENCE [LARGE SCALE GENOMIC DNA]</scope>
    <source>
        <strain evidence="2 3">WF_348</strain>
    </source>
</reference>
<dbReference type="InterPro" id="IPR000182">
    <property type="entry name" value="GNAT_dom"/>
</dbReference>
<feature type="domain" description="N-acetyltransferase" evidence="1">
    <location>
        <begin position="6"/>
        <end position="161"/>
    </location>
</feature>
<dbReference type="PANTHER" id="PTHR43792:SF9">
    <property type="entry name" value="RIBOSOMAL-PROTEIN-ALANINE ACETYLTRANSFERASE"/>
    <property type="match status" value="1"/>
</dbReference>
<comment type="caution">
    <text evidence="2">The sequence shown here is derived from an EMBL/GenBank/DDBJ whole genome shotgun (WGS) entry which is preliminary data.</text>
</comment>
<proteinExistence type="predicted"/>
<keyword evidence="2" id="KW-0808">Transferase</keyword>
<dbReference type="AlphaFoldDB" id="A0A3R8ST29"/>
<dbReference type="Pfam" id="PF13302">
    <property type="entry name" value="Acetyltransf_3"/>
    <property type="match status" value="1"/>
</dbReference>
<dbReference type="GO" id="GO:0008999">
    <property type="term" value="F:protein-N-terminal-alanine acetyltransferase activity"/>
    <property type="evidence" value="ECO:0007669"/>
    <property type="project" value="TreeGrafter"/>
</dbReference>
<organism evidence="2 3">
    <name type="scientific">Empedobacter falsenii</name>
    <dbReference type="NCBI Taxonomy" id="343874"/>
    <lineage>
        <taxon>Bacteria</taxon>
        <taxon>Pseudomonadati</taxon>
        <taxon>Bacteroidota</taxon>
        <taxon>Flavobacteriia</taxon>
        <taxon>Flavobacteriales</taxon>
        <taxon>Weeksellaceae</taxon>
        <taxon>Empedobacter</taxon>
    </lineage>
</organism>
<dbReference type="RefSeq" id="WP_125349301.1">
    <property type="nucleotide sequence ID" value="NZ_RHPN01000005.1"/>
</dbReference>
<dbReference type="SUPFAM" id="SSF55729">
    <property type="entry name" value="Acyl-CoA N-acyltransferases (Nat)"/>
    <property type="match status" value="1"/>
</dbReference>
<dbReference type="PANTHER" id="PTHR43792">
    <property type="entry name" value="GNAT FAMILY, PUTATIVE (AFU_ORTHOLOGUE AFUA_3G00765)-RELATED-RELATED"/>
    <property type="match status" value="1"/>
</dbReference>
<dbReference type="Proteomes" id="UP000267844">
    <property type="component" value="Unassembled WGS sequence"/>
</dbReference>
<gene>
    <name evidence="2" type="ORF">EGI89_04435</name>
</gene>
<evidence type="ECO:0000259" key="1">
    <source>
        <dbReference type="PROSITE" id="PS51186"/>
    </source>
</evidence>
<evidence type="ECO:0000313" key="2">
    <source>
        <dbReference type="EMBL" id="RRT93230.1"/>
    </source>
</evidence>